<protein>
    <recommendedName>
        <fullName evidence="3">AB hydrolase-1 domain-containing protein</fullName>
    </recommendedName>
</protein>
<feature type="transmembrane region" description="Helical" evidence="2">
    <location>
        <begin position="149"/>
        <end position="169"/>
    </location>
</feature>
<dbReference type="GO" id="GO:0005783">
    <property type="term" value="C:endoplasmic reticulum"/>
    <property type="evidence" value="ECO:0007669"/>
    <property type="project" value="TreeGrafter"/>
</dbReference>
<feature type="compositionally biased region" description="Low complexity" evidence="1">
    <location>
        <begin position="228"/>
        <end position="241"/>
    </location>
</feature>
<proteinExistence type="predicted"/>
<dbReference type="Gene3D" id="3.40.50.1820">
    <property type="entry name" value="alpha/beta hydrolase"/>
    <property type="match status" value="1"/>
</dbReference>
<feature type="transmembrane region" description="Helical" evidence="2">
    <location>
        <begin position="181"/>
        <end position="202"/>
    </location>
</feature>
<dbReference type="Pfam" id="PF10329">
    <property type="entry name" value="DUF2417"/>
    <property type="match status" value="1"/>
</dbReference>
<dbReference type="AlphaFoldDB" id="A0A6C1EG07"/>
<feature type="region of interest" description="Disordered" evidence="1">
    <location>
        <begin position="476"/>
        <end position="498"/>
    </location>
</feature>
<keyword evidence="2" id="KW-0812">Transmembrane</keyword>
<dbReference type="InterPro" id="IPR052370">
    <property type="entry name" value="Meta-cleavage_hydrolase"/>
</dbReference>
<evidence type="ECO:0000256" key="1">
    <source>
        <dbReference type="SAM" id="MobiDB-lite"/>
    </source>
</evidence>
<dbReference type="PANTHER" id="PTHR43139">
    <property type="entry name" value="SI:DKEY-122A22.2"/>
    <property type="match status" value="1"/>
</dbReference>
<dbReference type="InterPro" id="IPR029058">
    <property type="entry name" value="AB_hydrolase_fold"/>
</dbReference>
<dbReference type="Proteomes" id="UP000501346">
    <property type="component" value="Chromosome SeXIV"/>
</dbReference>
<evidence type="ECO:0000313" key="4">
    <source>
        <dbReference type="EMBL" id="QID87667.1"/>
    </source>
</evidence>
<feature type="compositionally biased region" description="Basic and acidic residues" evidence="1">
    <location>
        <begin position="488"/>
        <end position="498"/>
    </location>
</feature>
<name>A0A6C1EG07_SACPS</name>
<evidence type="ECO:0000256" key="2">
    <source>
        <dbReference type="SAM" id="Phobius"/>
    </source>
</evidence>
<organism evidence="4 5">
    <name type="scientific">Saccharomyces pastorianus</name>
    <name type="common">Lager yeast</name>
    <name type="synonym">Saccharomyces cerevisiae x Saccharomyces eubayanus</name>
    <dbReference type="NCBI Taxonomy" id="27292"/>
    <lineage>
        <taxon>Eukaryota</taxon>
        <taxon>Fungi</taxon>
        <taxon>Dikarya</taxon>
        <taxon>Ascomycota</taxon>
        <taxon>Saccharomycotina</taxon>
        <taxon>Saccharomycetes</taxon>
        <taxon>Saccharomycetales</taxon>
        <taxon>Saccharomycetaceae</taxon>
        <taxon>Saccharomyces</taxon>
    </lineage>
</organism>
<dbReference type="EMBL" id="CP049011">
    <property type="protein sequence ID" value="QID87667.1"/>
    <property type="molecule type" value="Genomic_DNA"/>
</dbReference>
<accession>A0A6C1EG07</accession>
<sequence length="651" mass="74794">MEANSLDNEPTRKPAQAGAHDKHPEVQPLLNNNHRTLGGSSSINGPSSVNESRDIESEGFIKDRLFQIRKGYRIFIHNSKWILNVLILINTLWLVTTLISDFFFNIDVLFGFSNRYASFNDLTLIFISIVANSFNLWFNKLGLYSALDYGLNVTLCVLTLFNLALTYMIKYTRQRIGFVGTFTYLWTSFSFFVGAIFDWYLVFYNDSINEPLEERSIEDTTITVNDNNANVENSNNINNSNGGQYGSAPTTPTREVRPVQGKHTLTEWVFIGFRNSIKSAILIFFTLFTLNTLLTTLDTYRLTHKLPITVQSPSYEAFHYVDAAKTYKLHITCYGDVFNQSNETESTDRKKKQQPIILFEHGGYDTGYLSATWIEELYHLDRVQRYCLYDRPGYGLSDSPPAPISIAMVAESLRYALIKDAKIMGPFTTVGYDLGGLFTRVFTAKNVDIVDSMMLVESWHEELLLKNYVQRLLPPGRGDGDDGDGNDGDNRDGRNHDKTWLPSEIERHNEFRLWWKGIWSSLGWRLQTSWLLAHHGSKERIFGRDMKYQGRFLRSKFLESVTSSILSYKDVTNNRESLQNVKTSIVSSKEMVKKSALWGDWQRELTKISHKTQEWKIVEGGHEVYKYGLGKQQTQEVLLRLIGELDKFSQD</sequence>
<keyword evidence="2" id="KW-1133">Transmembrane helix</keyword>
<feature type="region of interest" description="Disordered" evidence="1">
    <location>
        <begin position="228"/>
        <end position="255"/>
    </location>
</feature>
<evidence type="ECO:0000313" key="5">
    <source>
        <dbReference type="Proteomes" id="UP000501346"/>
    </source>
</evidence>
<dbReference type="SUPFAM" id="SSF53474">
    <property type="entry name" value="alpha/beta-Hydrolases"/>
    <property type="match status" value="1"/>
</dbReference>
<dbReference type="InterPro" id="IPR019431">
    <property type="entry name" value="DUF2417"/>
</dbReference>
<evidence type="ECO:0000259" key="3">
    <source>
        <dbReference type="Pfam" id="PF00561"/>
    </source>
</evidence>
<dbReference type="Pfam" id="PF00561">
    <property type="entry name" value="Abhydrolase_1"/>
    <property type="match status" value="1"/>
</dbReference>
<dbReference type="InterPro" id="IPR000073">
    <property type="entry name" value="AB_hydrolase_1"/>
</dbReference>
<feature type="region of interest" description="Disordered" evidence="1">
    <location>
        <begin position="1"/>
        <end position="31"/>
    </location>
</feature>
<feature type="transmembrane region" description="Helical" evidence="2">
    <location>
        <begin position="116"/>
        <end position="137"/>
    </location>
</feature>
<dbReference type="OrthoDB" id="164921at2759"/>
<reference evidence="4 5" key="1">
    <citation type="journal article" date="2019" name="BMC Genomics">
        <title>Chromosome level assembly and comparative genome analysis confirm lager-brewing yeasts originated from a single hybridization.</title>
        <authorList>
            <person name="Salazar A.N."/>
            <person name="Gorter de Vries A.R."/>
            <person name="van den Broek M."/>
            <person name="Brouwers N."/>
            <person name="de la Torre Cortes P."/>
            <person name="Kuijpers N.G.A."/>
            <person name="Daran J.G."/>
            <person name="Abeel T."/>
        </authorList>
    </citation>
    <scope>NUCLEOTIDE SEQUENCE [LARGE SCALE GENOMIC DNA]</scope>
    <source>
        <strain evidence="4 5">CBS 1483</strain>
    </source>
</reference>
<feature type="transmembrane region" description="Helical" evidence="2">
    <location>
        <begin position="277"/>
        <end position="297"/>
    </location>
</feature>
<feature type="domain" description="AB hydrolase-1" evidence="3">
    <location>
        <begin position="355"/>
        <end position="626"/>
    </location>
</feature>
<dbReference type="PANTHER" id="PTHR43139:SF52">
    <property type="entry name" value="SI:DKEY-122A22.2"/>
    <property type="match status" value="1"/>
</dbReference>
<keyword evidence="5" id="KW-1185">Reference proteome</keyword>
<keyword evidence="2" id="KW-0472">Membrane</keyword>
<gene>
    <name evidence="4" type="ORF">GRS66_010348</name>
</gene>
<feature type="transmembrane region" description="Helical" evidence="2">
    <location>
        <begin position="81"/>
        <end position="104"/>
    </location>
</feature>